<keyword evidence="8" id="KW-1185">Reference proteome</keyword>
<comment type="similarity">
    <text evidence="1">Belongs to the UDP-glycosyltransferase family.</text>
</comment>
<keyword evidence="3" id="KW-0808">Transferase</keyword>
<dbReference type="FunFam" id="3.40.50.2000:FF:000143">
    <property type="entry name" value="UDP-glycosyltransferase 89B1"/>
    <property type="match status" value="1"/>
</dbReference>
<dbReference type="SUPFAM" id="SSF53756">
    <property type="entry name" value="UDP-Glycosyltransferase/glycogen phosphorylase"/>
    <property type="match status" value="1"/>
</dbReference>
<gene>
    <name evidence="7" type="ORF">CXB51_007797</name>
</gene>
<keyword evidence="2" id="KW-0328">Glycosyltransferase</keyword>
<accession>A0A8J5Z8B5</accession>
<feature type="repeat" description="PPR" evidence="5">
    <location>
        <begin position="689"/>
        <end position="723"/>
    </location>
</feature>
<evidence type="ECO:0000313" key="8">
    <source>
        <dbReference type="Proteomes" id="UP000701853"/>
    </source>
</evidence>
<name>A0A8J5Z8B5_9ROSI</name>
<evidence type="ECO:0000256" key="4">
    <source>
        <dbReference type="ARBA" id="ARBA00022737"/>
    </source>
</evidence>
<feature type="domain" description="PROP1-like PPR" evidence="6">
    <location>
        <begin position="581"/>
        <end position="756"/>
    </location>
</feature>
<evidence type="ECO:0000256" key="2">
    <source>
        <dbReference type="ARBA" id="ARBA00022676"/>
    </source>
</evidence>
<dbReference type="PROSITE" id="PS51375">
    <property type="entry name" value="PPR"/>
    <property type="match status" value="1"/>
</dbReference>
<dbReference type="FunFam" id="3.40.50.2000:FF:000064">
    <property type="entry name" value="Glycosyltransferase"/>
    <property type="match status" value="1"/>
</dbReference>
<dbReference type="InterPro" id="IPR033443">
    <property type="entry name" value="PROP1-like_PPR_dom"/>
</dbReference>
<dbReference type="AlphaFoldDB" id="A0A8J5Z8B5"/>
<dbReference type="PANTHER" id="PTHR48047">
    <property type="entry name" value="GLYCOSYLTRANSFERASE"/>
    <property type="match status" value="1"/>
</dbReference>
<dbReference type="InterPro" id="IPR011990">
    <property type="entry name" value="TPR-like_helical_dom_sf"/>
</dbReference>
<evidence type="ECO:0000256" key="3">
    <source>
        <dbReference type="ARBA" id="ARBA00022679"/>
    </source>
</evidence>
<dbReference type="EMBL" id="JAHUZN010000004">
    <property type="protein sequence ID" value="KAG8496663.1"/>
    <property type="molecule type" value="Genomic_DNA"/>
</dbReference>
<evidence type="ECO:0000259" key="6">
    <source>
        <dbReference type="Pfam" id="PF17177"/>
    </source>
</evidence>
<dbReference type="CDD" id="cd03784">
    <property type="entry name" value="GT1_Gtf-like"/>
    <property type="match status" value="1"/>
</dbReference>
<dbReference type="PANTHER" id="PTHR48047:SF8">
    <property type="entry name" value="FLAVONOL 3-O-GLUCOSYLTRANSFERASE UGT89B1"/>
    <property type="match status" value="1"/>
</dbReference>
<protein>
    <recommendedName>
        <fullName evidence="6">PROP1-like PPR domain-containing protein</fullName>
    </recommendedName>
</protein>
<sequence>MATLRCSSHILVFPFPAQGHIIPLLDFTHRLALTATAIDLTITVLVTPKNLPFLTQLLAAHPRIQPLVFPFPPHPSIPSAVENLKDLPQRCLPALMHTLGQLYHPLLSWFQSHPSPPSAIVSDMFLGWTQRLASRVGAKHIVFSPSGGMALSVLYSLWMELPRLDDPRDQTAVVSFDKLPNCPKYPWWQISGLYRACVEGDPAMEFIKDIFHANIQSWGLVVNSFNQLERPYIDHLKRVMGCDRVWAVGPLLPLHDHDDLTVAVHRGGSSSVPLDHLLTWLDGCEDGEVVYVCFGSQVVLTNDQMAGVASGLEKSGVRFIWSIKEPSVGHVEENYGMIPNGFEDRVANNGLVIRGWAPQVAILSHRAVGAFLTHCGWNSVLEAVVAGVTMLTWPFGADQFVDQTLLVEELKVGKKACEGPQTVPKPEELARVLAESVSREKGVERKGVMELRKAALEAVREGGSSAQDMEEMVKQQTGGRTMAFLCKGFLRAVAKRGLSSQFVQTPFKSQRSLSSLDPLPNKLLQLPSSLIKSTLDSATRFPQDNPHFSWDSLLSCLPSLSPDKARLVLEWKLEKMLKGNERDYDQYLYLMSLCAKIRNASLAMHVFTSMEVHGIKPTTSLFNSLIHSCLSSKDSITALSLFEIMQSSKDYKPNDETYETFIIGFSSLGNTDAMKSWYSAKKAAGYCATLQTYESLVSGCIKAREFDGADRFYDEIKSTGIMPSETILENLLEGFCRRRRFNQVKEFIKSCLEVWQEISVKMAEKVVGLYSEHGKVEEMEELLSTVVESGQAVTVLSQVNSGIIRMYATLNRLDDVEYSVGRMLKQGLSFRCANDVEKVICCYFREEAYDRLDLFLEHIKRSHNLTKSTYDLLVAGYRRAGLSQRLDTVIKDMELAGVR</sequence>
<dbReference type="Gene3D" id="3.40.50.2000">
    <property type="entry name" value="Glycogen Phosphorylase B"/>
    <property type="match status" value="2"/>
</dbReference>
<evidence type="ECO:0000256" key="1">
    <source>
        <dbReference type="ARBA" id="ARBA00009995"/>
    </source>
</evidence>
<dbReference type="InterPro" id="IPR002213">
    <property type="entry name" value="UDP_glucos_trans"/>
</dbReference>
<reference evidence="7 8" key="1">
    <citation type="journal article" date="2021" name="bioRxiv">
        <title>The Gossypium anomalum genome as a resource for cotton improvement and evolutionary analysis of hybrid incompatibility.</title>
        <authorList>
            <person name="Grover C.E."/>
            <person name="Yuan D."/>
            <person name="Arick M.A."/>
            <person name="Miller E.R."/>
            <person name="Hu G."/>
            <person name="Peterson D.G."/>
            <person name="Wendel J.F."/>
            <person name="Udall J.A."/>
        </authorList>
    </citation>
    <scope>NUCLEOTIDE SEQUENCE [LARGE SCALE GENOMIC DNA]</scope>
    <source>
        <strain evidence="7">JFW-Udall</strain>
        <tissue evidence="7">Leaf</tissue>
    </source>
</reference>
<evidence type="ECO:0000256" key="5">
    <source>
        <dbReference type="PROSITE-ProRule" id="PRU00708"/>
    </source>
</evidence>
<dbReference type="NCBIfam" id="TIGR00756">
    <property type="entry name" value="PPR"/>
    <property type="match status" value="1"/>
</dbReference>
<dbReference type="Gene3D" id="1.25.40.10">
    <property type="entry name" value="Tetratricopeptide repeat domain"/>
    <property type="match status" value="1"/>
</dbReference>
<dbReference type="OrthoDB" id="5835829at2759"/>
<dbReference type="Proteomes" id="UP000701853">
    <property type="component" value="Chromosome 4"/>
</dbReference>
<dbReference type="GO" id="GO:0035251">
    <property type="term" value="F:UDP-glucosyltransferase activity"/>
    <property type="evidence" value="ECO:0007669"/>
    <property type="project" value="TreeGrafter"/>
</dbReference>
<dbReference type="Pfam" id="PF17177">
    <property type="entry name" value="PPR_long"/>
    <property type="match status" value="1"/>
</dbReference>
<comment type="caution">
    <text evidence="7">The sequence shown here is derived from an EMBL/GenBank/DDBJ whole genome shotgun (WGS) entry which is preliminary data.</text>
</comment>
<proteinExistence type="inferred from homology"/>
<evidence type="ECO:0000313" key="7">
    <source>
        <dbReference type="EMBL" id="KAG8496663.1"/>
    </source>
</evidence>
<dbReference type="Pfam" id="PF00201">
    <property type="entry name" value="UDPGT"/>
    <property type="match status" value="1"/>
</dbReference>
<keyword evidence="4" id="KW-0677">Repeat</keyword>
<organism evidence="7 8">
    <name type="scientific">Gossypium anomalum</name>
    <dbReference type="NCBI Taxonomy" id="47600"/>
    <lineage>
        <taxon>Eukaryota</taxon>
        <taxon>Viridiplantae</taxon>
        <taxon>Streptophyta</taxon>
        <taxon>Embryophyta</taxon>
        <taxon>Tracheophyta</taxon>
        <taxon>Spermatophyta</taxon>
        <taxon>Magnoliopsida</taxon>
        <taxon>eudicotyledons</taxon>
        <taxon>Gunneridae</taxon>
        <taxon>Pentapetalae</taxon>
        <taxon>rosids</taxon>
        <taxon>malvids</taxon>
        <taxon>Malvales</taxon>
        <taxon>Malvaceae</taxon>
        <taxon>Malvoideae</taxon>
        <taxon>Gossypium</taxon>
    </lineage>
</organism>
<dbReference type="InterPro" id="IPR002885">
    <property type="entry name" value="PPR_rpt"/>
</dbReference>